<dbReference type="InterPro" id="IPR015046">
    <property type="entry name" value="LciA_Immunity-like"/>
</dbReference>
<gene>
    <name evidence="2" type="ORF">ACFFLI_02050</name>
</gene>
<evidence type="ECO:0000256" key="1">
    <source>
        <dbReference type="ARBA" id="ARBA00023025"/>
    </source>
</evidence>
<dbReference type="Proteomes" id="UP001589691">
    <property type="component" value="Unassembled WGS sequence"/>
</dbReference>
<dbReference type="RefSeq" id="WP_137642173.1">
    <property type="nucleotide sequence ID" value="NZ_BJEA01000005.1"/>
</dbReference>
<dbReference type="InterPro" id="IPR023130">
    <property type="entry name" value="Ta0600-like_sf"/>
</dbReference>
<comment type="caution">
    <text evidence="2">The sequence shown here is derived from an EMBL/GenBank/DDBJ whole genome shotgun (WGS) entry which is preliminary data.</text>
</comment>
<evidence type="ECO:0000313" key="2">
    <source>
        <dbReference type="EMBL" id="MFB9768653.1"/>
    </source>
</evidence>
<protein>
    <submittedName>
        <fullName evidence="2">Bacteriocin immunity protein</fullName>
    </submittedName>
</protein>
<reference evidence="2 3" key="1">
    <citation type="submission" date="2024-09" db="EMBL/GenBank/DDBJ databases">
        <authorList>
            <person name="Sun Q."/>
            <person name="Mori K."/>
        </authorList>
    </citation>
    <scope>NUCLEOTIDE SEQUENCE [LARGE SCALE GENOMIC DNA]</scope>
    <source>
        <strain evidence="2 3">TBRC 4576</strain>
    </source>
</reference>
<dbReference type="EMBL" id="JBHLZY010000005">
    <property type="protein sequence ID" value="MFB9768653.1"/>
    <property type="molecule type" value="Genomic_DNA"/>
</dbReference>
<keyword evidence="3" id="KW-1185">Reference proteome</keyword>
<dbReference type="Gene3D" id="1.20.1440.50">
    <property type="entry name" value="Ta0600-like"/>
    <property type="match status" value="1"/>
</dbReference>
<accession>A0ABV5WR73</accession>
<proteinExistence type="predicted"/>
<sequence>MNNEARGLIRELADNLTRSHTKGSHDVCDVLLKVDRQLRDQATLDVALIRRLTNYIAYAVFADKIRLSATQRLLLSQLMALGRRADGQQLMGSNYGDKSQFGE</sequence>
<name>A0ABV5WR73_9LACO</name>
<keyword evidence="1" id="KW-0079">Bacteriocin immunity</keyword>
<evidence type="ECO:0000313" key="3">
    <source>
        <dbReference type="Proteomes" id="UP001589691"/>
    </source>
</evidence>
<dbReference type="SUPFAM" id="SSF109797">
    <property type="entry name" value="Bacteriocin immunity protein-like"/>
    <property type="match status" value="1"/>
</dbReference>
<organism evidence="2 3">
    <name type="scientific">Lactiplantibacillus modestisalitolerans</name>
    <dbReference type="NCBI Taxonomy" id="1457219"/>
    <lineage>
        <taxon>Bacteria</taxon>
        <taxon>Bacillati</taxon>
        <taxon>Bacillota</taxon>
        <taxon>Bacilli</taxon>
        <taxon>Lactobacillales</taxon>
        <taxon>Lactobacillaceae</taxon>
        <taxon>Lactiplantibacillus</taxon>
    </lineage>
</organism>
<dbReference type="Pfam" id="PF08951">
    <property type="entry name" value="EntA_Immun"/>
    <property type="match status" value="1"/>
</dbReference>